<dbReference type="EMBL" id="MH383160">
    <property type="protein sequence ID" value="AXC36882.1"/>
    <property type="molecule type" value="Genomic_DNA"/>
</dbReference>
<evidence type="ECO:0000313" key="2">
    <source>
        <dbReference type="Proteomes" id="UP000252104"/>
    </source>
</evidence>
<proteinExistence type="predicted"/>
<accession>A0A2Z5HBK2</accession>
<evidence type="ECO:0000313" key="1">
    <source>
        <dbReference type="EMBL" id="AXC36882.1"/>
    </source>
</evidence>
<reference evidence="1 2" key="1">
    <citation type="submission" date="2018-05" db="EMBL/GenBank/DDBJ databases">
        <title>Characterization Of A New Bacterial Virus From Orangutan (Pongo pygmaeus).</title>
        <authorList>
            <person name="Ahmad Hisham U.B."/>
            <person name="Ramli N.A."/>
            <person name="Mohamad Zawawi N.A."/>
            <person name="Mat Arip Y."/>
        </authorList>
    </citation>
    <scope>NUCLEOTIDE SEQUENCE [LARGE SCALE GENOMIC DNA]</scope>
</reference>
<reference evidence="2" key="2">
    <citation type="submission" date="2018-05" db="EMBL/GenBank/DDBJ databases">
        <title>Genome Assembly Of Bacteriophage Specific To Escherichia coli 0157:H7.</title>
        <authorList>
            <person name="Ahmad Hisham U.B."/>
            <person name="Ramli N.A."/>
            <person name="Mohamad Zawawi N.A."/>
            <person name="Mat Arip Y."/>
        </authorList>
    </citation>
    <scope>NUCLEOTIDE SEQUENCE [LARGE SCALE GENOMIC DNA]</scope>
</reference>
<name>A0A2Z5HBK2_9CAUD</name>
<sequence length="218" mass="25628">MKNVTQEKILYLAKYNGGFNIISREYSGNLAKLIDSLLEFDFIKWETNELWYEYAGQKWESDYDNAIHSYTITKAGEVRLAIMRCAYTYKNHKGEEKHIRRNEELLLLMEAAKVTMHDLFHHPRWYENLTKAEYKALRYIDEQNNNPVEVDDVSDDELSLKNVFESTSTESITDISVQMALKAMELFKTQYEGHSAEEVEREFITRVQIALFQSKKVG</sequence>
<dbReference type="Proteomes" id="UP000252104">
    <property type="component" value="Segment"/>
</dbReference>
<protein>
    <submittedName>
        <fullName evidence="1">Uncharacterized protein</fullName>
    </submittedName>
</protein>
<organism evidence="1 2">
    <name type="scientific">Escherichia phage UB</name>
    <dbReference type="NCBI Taxonomy" id="2268588"/>
    <lineage>
        <taxon>Viruses</taxon>
        <taxon>Duplodnaviria</taxon>
        <taxon>Heunggongvirae</taxon>
        <taxon>Uroviricota</taxon>
        <taxon>Caudoviricetes</taxon>
        <taxon>Asteriusvirus</taxon>
        <taxon>Asteriusvirus PBECO4</taxon>
    </lineage>
</organism>